<feature type="domain" description="HTH cro/C1-type" evidence="1">
    <location>
        <begin position="22"/>
        <end position="76"/>
    </location>
</feature>
<evidence type="ECO:0000259" key="1">
    <source>
        <dbReference type="PROSITE" id="PS50943"/>
    </source>
</evidence>
<dbReference type="EMBL" id="JAMRXG010000005">
    <property type="protein sequence ID" value="MCM6774455.1"/>
    <property type="molecule type" value="Genomic_DNA"/>
</dbReference>
<dbReference type="Gene3D" id="1.10.260.40">
    <property type="entry name" value="lambda repressor-like DNA-binding domains"/>
    <property type="match status" value="1"/>
</dbReference>
<protein>
    <submittedName>
        <fullName evidence="2">Helix-turn-helix transcriptional regulator</fullName>
    </submittedName>
</protein>
<dbReference type="CDD" id="cd00093">
    <property type="entry name" value="HTH_XRE"/>
    <property type="match status" value="1"/>
</dbReference>
<dbReference type="GO" id="GO:0003677">
    <property type="term" value="F:DNA binding"/>
    <property type="evidence" value="ECO:0007669"/>
    <property type="project" value="InterPro"/>
</dbReference>
<keyword evidence="3" id="KW-1185">Reference proteome</keyword>
<comment type="caution">
    <text evidence="2">The sequence shown here is derived from an EMBL/GenBank/DDBJ whole genome shotgun (WGS) entry which is preliminary data.</text>
</comment>
<name>A0A9X2E6B3_9NOCA</name>
<organism evidence="2 3">
    <name type="scientific">Nocardia pulmonis</name>
    <dbReference type="NCBI Taxonomy" id="2951408"/>
    <lineage>
        <taxon>Bacteria</taxon>
        <taxon>Bacillati</taxon>
        <taxon>Actinomycetota</taxon>
        <taxon>Actinomycetes</taxon>
        <taxon>Mycobacteriales</taxon>
        <taxon>Nocardiaceae</taxon>
        <taxon>Nocardia</taxon>
    </lineage>
</organism>
<dbReference type="SUPFAM" id="SSF47413">
    <property type="entry name" value="lambda repressor-like DNA-binding domains"/>
    <property type="match status" value="1"/>
</dbReference>
<sequence>MATNSQLTVEDSSAHVRLRREIKRLRDESGLSQPGLAALIGYSRQYVSQAERAHNLPSYDLVRVIDGALGSDGGLIALWREAKAERDSRRFGQSTLPSIVTALSGDSAGSSLTERVLRTPAGRYFAGSATPALPVSAAYEEGRVVAALESDTAPTWLARPQRSLVVATVNTVEGQRLYGMDRRRAHSRLTASNEGAPLLIPRAYELDDFTFAVIWAVTNFDDALLDDDNELESAAQRLDALQDERRSSVAPDFAVDLSPVSRMWLGSDFCARHILRHAVQLTGTPEFWSREQRGEEASTWLFFTHKYDYLRRTAVGRAAATPTSTRAFCIPPDRVCESSPSERILSLLTAALNESVGIRVVVCIEPEYTAVHGFVLDRNQCAILANWVNTDRLWQVDVTDHRPTVREFRDAIGWARDHSILVGDEPGYRLRALADYLQLDWHWLTRRCAELADYGVGGLIQPRSRRLSLAGIERACGFLGAIGSVDR</sequence>
<proteinExistence type="predicted"/>
<dbReference type="InterPro" id="IPR001387">
    <property type="entry name" value="Cro/C1-type_HTH"/>
</dbReference>
<accession>A0A9X2E6B3</accession>
<dbReference type="RefSeq" id="WP_251912041.1">
    <property type="nucleotide sequence ID" value="NZ_JAMRXG010000005.1"/>
</dbReference>
<evidence type="ECO:0000313" key="2">
    <source>
        <dbReference type="EMBL" id="MCM6774455.1"/>
    </source>
</evidence>
<dbReference type="SMART" id="SM00530">
    <property type="entry name" value="HTH_XRE"/>
    <property type="match status" value="1"/>
</dbReference>
<dbReference type="Proteomes" id="UP001139157">
    <property type="component" value="Unassembled WGS sequence"/>
</dbReference>
<evidence type="ECO:0000313" key="3">
    <source>
        <dbReference type="Proteomes" id="UP001139157"/>
    </source>
</evidence>
<reference evidence="2" key="1">
    <citation type="submission" date="2022-06" db="EMBL/GenBank/DDBJ databases">
        <title>Novel species in genus nocardia.</title>
        <authorList>
            <person name="Li F."/>
        </authorList>
    </citation>
    <scope>NUCLEOTIDE SEQUENCE</scope>
    <source>
        <strain evidence="2">CDC141</strain>
    </source>
</reference>
<dbReference type="InterPro" id="IPR010982">
    <property type="entry name" value="Lambda_DNA-bd_dom_sf"/>
</dbReference>
<dbReference type="PROSITE" id="PS50943">
    <property type="entry name" value="HTH_CROC1"/>
    <property type="match status" value="1"/>
</dbReference>
<dbReference type="Pfam" id="PF13560">
    <property type="entry name" value="HTH_31"/>
    <property type="match status" value="1"/>
</dbReference>
<dbReference type="AlphaFoldDB" id="A0A9X2E6B3"/>
<gene>
    <name evidence="2" type="ORF">NDR86_13320</name>
</gene>